<dbReference type="SMART" id="SM01086">
    <property type="entry name" value="ClpB_D2-small"/>
    <property type="match status" value="1"/>
</dbReference>
<evidence type="ECO:0000313" key="6">
    <source>
        <dbReference type="EMBL" id="SMC83678.1"/>
    </source>
</evidence>
<evidence type="ECO:0000256" key="3">
    <source>
        <dbReference type="ARBA" id="ARBA00023186"/>
    </source>
</evidence>
<evidence type="ECO:0000313" key="7">
    <source>
        <dbReference type="Proteomes" id="UP000192418"/>
    </source>
</evidence>
<name>A0A1W2CG98_9BACT</name>
<evidence type="ECO:0000256" key="2">
    <source>
        <dbReference type="ARBA" id="ARBA00022840"/>
    </source>
</evidence>
<dbReference type="RefSeq" id="WP_084069636.1">
    <property type="nucleotide sequence ID" value="NZ_FWXY01000012.1"/>
</dbReference>
<dbReference type="GO" id="GO:0016887">
    <property type="term" value="F:ATP hydrolysis activity"/>
    <property type="evidence" value="ECO:0007669"/>
    <property type="project" value="InterPro"/>
</dbReference>
<reference evidence="6 7" key="1">
    <citation type="submission" date="2017-04" db="EMBL/GenBank/DDBJ databases">
        <authorList>
            <person name="Afonso C.L."/>
            <person name="Miller P.J."/>
            <person name="Scott M.A."/>
            <person name="Spackman E."/>
            <person name="Goraichik I."/>
            <person name="Dimitrov K.M."/>
            <person name="Suarez D.L."/>
            <person name="Swayne D.E."/>
        </authorList>
    </citation>
    <scope>NUCLEOTIDE SEQUENCE [LARGE SCALE GENOMIC DNA]</scope>
    <source>
        <strain evidence="6 7">DSM 3385</strain>
    </source>
</reference>
<dbReference type="GO" id="GO:0051603">
    <property type="term" value="P:proteolysis involved in protein catabolic process"/>
    <property type="evidence" value="ECO:0007669"/>
    <property type="project" value="TreeGrafter"/>
</dbReference>
<dbReference type="InterPro" id="IPR027417">
    <property type="entry name" value="P-loop_NTPase"/>
</dbReference>
<dbReference type="EMBL" id="FWXY01000012">
    <property type="protein sequence ID" value="SMC83678.1"/>
    <property type="molecule type" value="Genomic_DNA"/>
</dbReference>
<dbReference type="GO" id="GO:0005524">
    <property type="term" value="F:ATP binding"/>
    <property type="evidence" value="ECO:0007669"/>
    <property type="project" value="UniProtKB-KW"/>
</dbReference>
<feature type="domain" description="AAA+ ATPase" evidence="4">
    <location>
        <begin position="112"/>
        <end position="283"/>
    </location>
</feature>
<dbReference type="PANTHER" id="PTHR48102">
    <property type="entry name" value="ATP-DEPENDENT CLP PROTEASE ATP-BINDING SUBUNIT CLPX-LIKE, MITOCHONDRIAL-RELATED"/>
    <property type="match status" value="1"/>
</dbReference>
<dbReference type="Pfam" id="PF07724">
    <property type="entry name" value="AAA_2"/>
    <property type="match status" value="1"/>
</dbReference>
<dbReference type="InterPro" id="IPR003959">
    <property type="entry name" value="ATPase_AAA_core"/>
</dbReference>
<dbReference type="STRING" id="1121400.SAMN02746065_11222"/>
<organism evidence="6 7">
    <name type="scientific">Desulfocicer vacuolatum DSM 3385</name>
    <dbReference type="NCBI Taxonomy" id="1121400"/>
    <lineage>
        <taxon>Bacteria</taxon>
        <taxon>Pseudomonadati</taxon>
        <taxon>Thermodesulfobacteriota</taxon>
        <taxon>Desulfobacteria</taxon>
        <taxon>Desulfobacterales</taxon>
        <taxon>Desulfobacteraceae</taxon>
        <taxon>Desulfocicer</taxon>
    </lineage>
</organism>
<accession>A0A1W2CG98</accession>
<dbReference type="InterPro" id="IPR003593">
    <property type="entry name" value="AAA+_ATPase"/>
</dbReference>
<dbReference type="SMART" id="SM00382">
    <property type="entry name" value="AAA"/>
    <property type="match status" value="1"/>
</dbReference>
<dbReference type="PANTHER" id="PTHR48102:SF7">
    <property type="entry name" value="ATP-DEPENDENT CLP PROTEASE ATP-BINDING SUBUNIT CLPX-LIKE, MITOCHONDRIAL"/>
    <property type="match status" value="1"/>
</dbReference>
<dbReference type="Gene3D" id="1.10.8.60">
    <property type="match status" value="1"/>
</dbReference>
<keyword evidence="3" id="KW-0143">Chaperone</keyword>
<evidence type="ECO:0000256" key="1">
    <source>
        <dbReference type="ARBA" id="ARBA00022741"/>
    </source>
</evidence>
<dbReference type="SUPFAM" id="SSF52540">
    <property type="entry name" value="P-loop containing nucleoside triphosphate hydrolases"/>
    <property type="match status" value="1"/>
</dbReference>
<dbReference type="AlphaFoldDB" id="A0A1W2CG98"/>
<keyword evidence="1" id="KW-0547">Nucleotide-binding</keyword>
<keyword evidence="2 6" id="KW-0067">ATP-binding</keyword>
<dbReference type="InterPro" id="IPR050052">
    <property type="entry name" value="ATP-dep_Clp_protease_ClpX"/>
</dbReference>
<dbReference type="OrthoDB" id="9804062at2"/>
<evidence type="ECO:0000259" key="4">
    <source>
        <dbReference type="SMART" id="SM00382"/>
    </source>
</evidence>
<keyword evidence="7" id="KW-1185">Reference proteome</keyword>
<dbReference type="Gene3D" id="3.40.50.300">
    <property type="entry name" value="P-loop containing nucleotide triphosphate hydrolases"/>
    <property type="match status" value="1"/>
</dbReference>
<evidence type="ECO:0000259" key="5">
    <source>
        <dbReference type="SMART" id="SM01086"/>
    </source>
</evidence>
<protein>
    <submittedName>
        <fullName evidence="6">Endopeptidase Clp ATP-binding regulatory subunit (ClpX)</fullName>
    </submittedName>
</protein>
<gene>
    <name evidence="6" type="ORF">SAMN02746065_11222</name>
</gene>
<sequence length="581" mass="65001">MTSIYENTPDPQKIEKELGEFLNKKFGGKVKVLSPSMLPQEDKTAAGAGKFNTKKVLGFNLTPWELISYLDQYVVRQKQAKSILATKICTHFNRIRHLNEHPDSSGSITGNIKANILMLGPTGVGKTYLVKLIAKKIGVPFVKGDATKFSETGYVGGDVEDLIRDLVKEADDDIELAQYGIVYIDEIDKIAATPNLHGADVSRAGVQRALLKPMEETEVNLKVPHDPVSMMQELDSFQKTGKRSKKSVNTANILFIVSGAFSGLSEIVQKRITRQSIGFGASLPRETPDNELLGKLKTEDLLKFGFESEFIGRLPVRSVLDPLTQADLFAILRMPNNPVILGKRLDFAAYGIEAVFTEAALEEFAALAFKENTGARGLVSVIEDALIPFEEALPSTGIHRFTITPEVICAPEKSLGKLLSGNHEETFALLHDEALKQTKAFIQKYVVKNKDNLNRAHGMELSSRTSELVAEYFCRHITELGTAVEKIKTHYDSVKQMELDFFKQHELNLVFEEDAIDFIMEQFIIHGVTSQEIMDKIYDDFYDGLSLICQKSEKNRFYISRQALLEHETFLENLIKKEISS</sequence>
<dbReference type="Proteomes" id="UP000192418">
    <property type="component" value="Unassembled WGS sequence"/>
</dbReference>
<proteinExistence type="predicted"/>
<dbReference type="InterPro" id="IPR019489">
    <property type="entry name" value="Clp_ATPase_C"/>
</dbReference>
<feature type="domain" description="Clp ATPase C-terminal" evidence="5">
    <location>
        <begin position="323"/>
        <end position="408"/>
    </location>
</feature>